<feature type="domain" description="Tryptophan synthase beta chain-like PALP" evidence="17">
    <location>
        <begin position="125"/>
        <end position="387"/>
    </location>
</feature>
<dbReference type="InterPro" id="IPR022885">
    <property type="entry name" value="NDH1_su_D/H"/>
</dbReference>
<dbReference type="Gene3D" id="3.30.1360.10">
    <property type="entry name" value="RNA polymerase, RBP11-like subunit"/>
    <property type="match status" value="1"/>
</dbReference>
<name>A0ABQ8J0W4_DERPT</name>
<evidence type="ECO:0000256" key="11">
    <source>
        <dbReference type="ARBA" id="ARBA00023242"/>
    </source>
</evidence>
<dbReference type="Pfam" id="PF00346">
    <property type="entry name" value="Complex1_49kDa"/>
    <property type="match status" value="1"/>
</dbReference>
<dbReference type="PROSITE" id="PS00535">
    <property type="entry name" value="COMPLEX1_49K"/>
    <property type="match status" value="1"/>
</dbReference>
<dbReference type="SUPFAM" id="SSF53686">
    <property type="entry name" value="Tryptophan synthase beta subunit-like PLP-dependent enzymes"/>
    <property type="match status" value="2"/>
</dbReference>
<evidence type="ECO:0000256" key="12">
    <source>
        <dbReference type="ARBA" id="ARBA00030505"/>
    </source>
</evidence>
<evidence type="ECO:0000256" key="7">
    <source>
        <dbReference type="ARBA" id="ARBA00022898"/>
    </source>
</evidence>
<dbReference type="InterPro" id="IPR008193">
    <property type="entry name" value="RNA_pol_Rpb11_13-16kDa_CS"/>
</dbReference>
<dbReference type="CDD" id="cd07029">
    <property type="entry name" value="RNAP_I_III_AC19"/>
    <property type="match status" value="1"/>
</dbReference>
<dbReference type="Pfam" id="PF13656">
    <property type="entry name" value="RNA_pol_L_2"/>
    <property type="match status" value="1"/>
</dbReference>
<evidence type="ECO:0000256" key="4">
    <source>
        <dbReference type="ARBA" id="ARBA00012093"/>
    </source>
</evidence>
<evidence type="ECO:0000256" key="9">
    <source>
        <dbReference type="ARBA" id="ARBA00023027"/>
    </source>
</evidence>
<dbReference type="InterPro" id="IPR022905">
    <property type="entry name" value="Rpo11-like"/>
</dbReference>
<evidence type="ECO:0000259" key="18">
    <source>
        <dbReference type="Pfam" id="PF00346"/>
    </source>
</evidence>
<feature type="domain" description="NADH-quinone oxidoreductase subunit D" evidence="18">
    <location>
        <begin position="951"/>
        <end position="1221"/>
    </location>
</feature>
<comment type="similarity">
    <text evidence="3 16">Belongs to the complex I 49 kDa subunit family.</text>
</comment>
<keyword evidence="6" id="KW-0240">DNA-directed RNA polymerase</keyword>
<evidence type="ECO:0000256" key="16">
    <source>
        <dbReference type="RuleBase" id="RU003685"/>
    </source>
</evidence>
<dbReference type="Pfam" id="PF00291">
    <property type="entry name" value="PALP"/>
    <property type="match status" value="2"/>
</dbReference>
<evidence type="ECO:0000256" key="5">
    <source>
        <dbReference type="ARBA" id="ARBA00022448"/>
    </source>
</evidence>
<accession>A0ABQ8J0W4</accession>
<evidence type="ECO:0000256" key="2">
    <source>
        <dbReference type="ARBA" id="ARBA00004123"/>
    </source>
</evidence>
<protein>
    <recommendedName>
        <fullName evidence="4">L-serine ammonia-lyase</fullName>
        <ecNumber evidence="4">4.3.1.17</ecNumber>
    </recommendedName>
    <alternativeName>
        <fullName evidence="12">Complex I-49kD</fullName>
    </alternativeName>
    <alternativeName>
        <fullName evidence="14">DNA-directed RNA polymerase I subunit D</fullName>
    </alternativeName>
    <alternativeName>
        <fullName evidence="13">NADH-ubiquinone oxidoreductase 49 kDa subunit</fullName>
    </alternativeName>
</protein>
<dbReference type="Gene3D" id="3.40.50.1100">
    <property type="match status" value="4"/>
</dbReference>
<feature type="domain" description="DNA-directed RNA polymerase RBP11-like dimerisation" evidence="19">
    <location>
        <begin position="17"/>
        <end position="90"/>
    </location>
</feature>
<evidence type="ECO:0000256" key="15">
    <source>
        <dbReference type="ARBA" id="ARBA00049406"/>
    </source>
</evidence>
<keyword evidence="8 16" id="KW-1278">Translocase</keyword>
<evidence type="ECO:0000313" key="21">
    <source>
        <dbReference type="Proteomes" id="UP000887458"/>
    </source>
</evidence>
<dbReference type="HAMAP" id="MF_00261">
    <property type="entry name" value="RNApol_arch_Rpo11"/>
    <property type="match status" value="1"/>
</dbReference>
<dbReference type="InterPro" id="IPR033898">
    <property type="entry name" value="RNAP_AC19"/>
</dbReference>
<dbReference type="NCBIfam" id="TIGR01962">
    <property type="entry name" value="NuoD"/>
    <property type="match status" value="1"/>
</dbReference>
<evidence type="ECO:0000256" key="14">
    <source>
        <dbReference type="ARBA" id="ARBA00031757"/>
    </source>
</evidence>
<dbReference type="EMBL" id="NJHN03000095">
    <property type="protein sequence ID" value="KAH9416010.1"/>
    <property type="molecule type" value="Genomic_DNA"/>
</dbReference>
<dbReference type="SUPFAM" id="SSF55257">
    <property type="entry name" value="RBP11-like subunits of RNA polymerase"/>
    <property type="match status" value="1"/>
</dbReference>
<evidence type="ECO:0000256" key="3">
    <source>
        <dbReference type="ARBA" id="ARBA00005769"/>
    </source>
</evidence>
<evidence type="ECO:0000256" key="1">
    <source>
        <dbReference type="ARBA" id="ARBA00001933"/>
    </source>
</evidence>
<evidence type="ECO:0000259" key="17">
    <source>
        <dbReference type="Pfam" id="PF00291"/>
    </source>
</evidence>
<dbReference type="PANTHER" id="PTHR11993:SF10">
    <property type="entry name" value="NADH DEHYDROGENASE [UBIQUINONE] IRON-SULFUR PROTEIN 2, MITOCHONDRIAL"/>
    <property type="match status" value="1"/>
</dbReference>
<evidence type="ECO:0000259" key="19">
    <source>
        <dbReference type="Pfam" id="PF13656"/>
    </source>
</evidence>
<comment type="caution">
    <text evidence="20">The sequence shown here is derived from an EMBL/GenBank/DDBJ whole genome shotgun (WGS) entry which is preliminary data.</text>
</comment>
<keyword evidence="9 16" id="KW-0520">NAD</keyword>
<feature type="domain" description="Tryptophan synthase beta chain-like PALP" evidence="17">
    <location>
        <begin position="446"/>
        <end position="706"/>
    </location>
</feature>
<sequence>MDKSFFETSYINDDKTCATFKFFFEDHTLANVLRNQILENPNVEFCGYSIPHPSEEYFQLQIQTRNSLNVYDALLNGFEELSKLCDKTKKLFIEAVDKYKIDNNMKNMESPKSPSRKYFEGNIYIRTPLVESIELRKYCAGRQVYLKMENCQPSGSFKLRGISNLCKYAVSNGFTEVVCPSDGDAGLATAFSAMKLQIPCHIIVGRKTPMALCDAMRSYGATLERFGDTWEEANKHAIETTTNTKTAQGHSTIIDEIAEDLDGQAPSIIVTCCGGGGLICGLVQGIRRHGWEKRTKILAIETQGTHSFNLCVKAGGKRVRLDEINSIVHTLGTYEVCEQVVQYFRECNPPILSRLVTDVEAAEACIRFANDHRCLVGLASATTMASVYTGIVERILTKNEDLHETLYDRRDEQEMNETEGPIVILVCGGGEISLNIIEEYRKIIYVRTPLIESVPLQKHCGGRKVYLKMDNLQPSGSFKLRGIANLCKYALSNGYTEVVCPSGGNAGLATAYAAMKLNIPCHIIVGQKTPSLICDSVREYGATVERYGTVWEQANQYAIETTIDSKQGHSTIVDEIAEDLDGEIPSIIVTCCGGGGLVCGIVQGIRRQGWQKCTKILAMETEGTHSFNICVKNGGRRTRLDKITSLVSSLAANEVCEQVVKYFRENQPQILSRLITDAEAAKTCIHFANDHRFIIGLACATSIAAIYTGIVERILTKKEDLSESLSDKKGEPEINDNKGPIVVIVCGGCEISLNHLKEYRDLFDRLSSVNNAAKCLAPTLSTVNNSSFEQRRYAKKWYPDKQFYQEFEEECFLVDHEYRGKLSRNVTRDNPQMRFRNIVINFGPQHPAAHGVLRLALELRGEYVVRADPHIGLLHRGTEKLMEYKTYTQALPYMDRLDYVSMMTNEQCYALAIEKMLNIRAPKRAQYIRVLFGEITRILNHLMAIGTHALDVGALTPFFWLFEEREKLMEFYERVSGARMHAAYVRPGGVSQDLPIGLMDDIYKWALNFVQRIDEIEDLLTESRIWKERTVDIGIVSAEDALNFGFSGVMLRGSGIKWDLRKTQPYDSYEEFDFDVPIGINGDCYDRYLCRMHEMRQSIRIINQALNNMPLGEIKIDDNKIVPPSRAEMKNSMEALIHHFKLFTEGYQVPAGSTYTAIEAPKGEFGLYIVSDGTSRPYRCKIKAPGFAHLAALDHIGKNLFLADIVAIIGTLDIVFGEVDR</sequence>
<organism evidence="20 21">
    <name type="scientific">Dermatophagoides pteronyssinus</name>
    <name type="common">European house dust mite</name>
    <dbReference type="NCBI Taxonomy" id="6956"/>
    <lineage>
        <taxon>Eukaryota</taxon>
        <taxon>Metazoa</taxon>
        <taxon>Ecdysozoa</taxon>
        <taxon>Arthropoda</taxon>
        <taxon>Chelicerata</taxon>
        <taxon>Arachnida</taxon>
        <taxon>Acari</taxon>
        <taxon>Acariformes</taxon>
        <taxon>Sarcoptiformes</taxon>
        <taxon>Astigmata</taxon>
        <taxon>Psoroptidia</taxon>
        <taxon>Analgoidea</taxon>
        <taxon>Pyroglyphidae</taxon>
        <taxon>Dermatophagoidinae</taxon>
        <taxon>Dermatophagoides</taxon>
    </lineage>
</organism>
<dbReference type="InterPro" id="IPR036603">
    <property type="entry name" value="RBP11-like"/>
</dbReference>
<dbReference type="EC" id="4.3.1.17" evidence="4"/>
<dbReference type="PROSITE" id="PS00165">
    <property type="entry name" value="DEHYDRATASE_SER_THR"/>
    <property type="match status" value="2"/>
</dbReference>
<dbReference type="SUPFAM" id="SSF56762">
    <property type="entry name" value="HydB/Nqo4-like"/>
    <property type="match status" value="1"/>
</dbReference>
<dbReference type="Proteomes" id="UP000887458">
    <property type="component" value="Unassembled WGS sequence"/>
</dbReference>
<dbReference type="InterPro" id="IPR014029">
    <property type="entry name" value="NADH_UbQ_OxRdtase_49kDa_CS"/>
</dbReference>
<proteinExistence type="inferred from homology"/>
<reference evidence="20 21" key="2">
    <citation type="journal article" date="2022" name="Mol. Biol. Evol.">
        <title>Comparative Genomics Reveals Insights into the Divergent Evolution of Astigmatic Mites and Household Pest Adaptations.</title>
        <authorList>
            <person name="Xiong Q."/>
            <person name="Wan A.T."/>
            <person name="Liu X."/>
            <person name="Fung C.S."/>
            <person name="Xiao X."/>
            <person name="Malainual N."/>
            <person name="Hou J."/>
            <person name="Wang L."/>
            <person name="Wang M."/>
            <person name="Yang K.Y."/>
            <person name="Cui Y."/>
            <person name="Leung E.L."/>
            <person name="Nong W."/>
            <person name="Shin S.K."/>
            <person name="Au S.W."/>
            <person name="Jeong K.Y."/>
            <person name="Chew F.T."/>
            <person name="Hui J.H."/>
            <person name="Leung T.F."/>
            <person name="Tungtrongchitr A."/>
            <person name="Zhong N."/>
            <person name="Liu Z."/>
            <person name="Tsui S.K."/>
        </authorList>
    </citation>
    <scope>NUCLEOTIDE SEQUENCE [LARGE SCALE GENOMIC DNA]</scope>
    <source>
        <strain evidence="20">Derp</strain>
    </source>
</reference>
<keyword evidence="7" id="KW-0663">Pyridoxal phosphate</keyword>
<evidence type="ECO:0000313" key="20">
    <source>
        <dbReference type="EMBL" id="KAH9416010.1"/>
    </source>
</evidence>
<dbReference type="InterPro" id="IPR036052">
    <property type="entry name" value="TrpB-like_PALP_sf"/>
</dbReference>
<dbReference type="InterPro" id="IPR029014">
    <property type="entry name" value="NiFe-Hase_large"/>
</dbReference>
<keyword evidence="11" id="KW-0539">Nucleus</keyword>
<gene>
    <name evidence="20" type="primary">NDUFS2</name>
    <name evidence="20" type="ORF">DERP_000505</name>
</gene>
<keyword evidence="21" id="KW-1185">Reference proteome</keyword>
<evidence type="ECO:0000256" key="6">
    <source>
        <dbReference type="ARBA" id="ARBA00022478"/>
    </source>
</evidence>
<dbReference type="NCBIfam" id="NF004739">
    <property type="entry name" value="PRK06075.1"/>
    <property type="match status" value="1"/>
</dbReference>
<dbReference type="PANTHER" id="PTHR11993">
    <property type="entry name" value="NADH-UBIQUINONE OXIDOREDUCTASE 49 KDA SUBUNIT"/>
    <property type="match status" value="1"/>
</dbReference>
<evidence type="ECO:0000256" key="10">
    <source>
        <dbReference type="ARBA" id="ARBA00023163"/>
    </source>
</evidence>
<reference evidence="20 21" key="1">
    <citation type="journal article" date="2018" name="J. Allergy Clin. Immunol.">
        <title>High-quality assembly of Dermatophagoides pteronyssinus genome and transcriptome reveals a wide range of novel allergens.</title>
        <authorList>
            <person name="Liu X.Y."/>
            <person name="Yang K.Y."/>
            <person name="Wang M.Q."/>
            <person name="Kwok J.S."/>
            <person name="Zeng X."/>
            <person name="Yang Z."/>
            <person name="Xiao X.J."/>
            <person name="Lau C.P."/>
            <person name="Li Y."/>
            <person name="Huang Z.M."/>
            <person name="Ba J.G."/>
            <person name="Yim A.K."/>
            <person name="Ouyang C.Y."/>
            <person name="Ngai S.M."/>
            <person name="Chan T.F."/>
            <person name="Leung E.L."/>
            <person name="Liu L."/>
            <person name="Liu Z.G."/>
            <person name="Tsui S.K."/>
        </authorList>
    </citation>
    <scope>NUCLEOTIDE SEQUENCE [LARGE SCALE GENOMIC DNA]</scope>
    <source>
        <strain evidence="20">Derp</strain>
    </source>
</reference>
<evidence type="ECO:0000256" key="8">
    <source>
        <dbReference type="ARBA" id="ARBA00022967"/>
    </source>
</evidence>
<comment type="cofactor">
    <cofactor evidence="1">
        <name>pyridoxal 5'-phosphate</name>
        <dbReference type="ChEBI" id="CHEBI:597326"/>
    </cofactor>
</comment>
<keyword evidence="10" id="KW-0804">Transcription</keyword>
<dbReference type="InterPro" id="IPR000634">
    <property type="entry name" value="Ser/Thr_deHydtase_PyrdxlP-BS"/>
</dbReference>
<comment type="subcellular location">
    <subcellularLocation>
        <location evidence="2">Nucleus</location>
    </subcellularLocation>
</comment>
<keyword evidence="5 16" id="KW-0813">Transport</keyword>
<evidence type="ECO:0000256" key="13">
    <source>
        <dbReference type="ARBA" id="ARBA00031562"/>
    </source>
</evidence>
<dbReference type="InterPro" id="IPR001926">
    <property type="entry name" value="TrpB-like_PALP"/>
</dbReference>
<dbReference type="PROSITE" id="PS01154">
    <property type="entry name" value="RNA_POL_L_13KD"/>
    <property type="match status" value="1"/>
</dbReference>
<comment type="catalytic activity">
    <reaction evidence="15">
        <text>L-serine = pyruvate + NH4(+)</text>
        <dbReference type="Rhea" id="RHEA:19169"/>
        <dbReference type="ChEBI" id="CHEBI:15361"/>
        <dbReference type="ChEBI" id="CHEBI:28938"/>
        <dbReference type="ChEBI" id="CHEBI:33384"/>
        <dbReference type="EC" id="4.3.1.17"/>
    </reaction>
</comment>
<dbReference type="InterPro" id="IPR001135">
    <property type="entry name" value="NADH_Q_OxRdtase_suD"/>
</dbReference>
<dbReference type="Gene3D" id="1.10.645.10">
    <property type="entry name" value="Cytochrome-c3 Hydrogenase, chain B"/>
    <property type="match status" value="1"/>
</dbReference>
<dbReference type="InterPro" id="IPR009025">
    <property type="entry name" value="RBP11-like_dimer"/>
</dbReference>
<dbReference type="HAMAP" id="MF_01358">
    <property type="entry name" value="NDH1_NuoD"/>
    <property type="match status" value="1"/>
</dbReference>